<evidence type="ECO:0000256" key="3">
    <source>
        <dbReference type="ARBA" id="ARBA00022475"/>
    </source>
</evidence>
<keyword evidence="10" id="KW-1185">Reference proteome</keyword>
<comment type="subcellular location">
    <subcellularLocation>
        <location evidence="1 7">Cell membrane</location>
        <topology evidence="1 7">Multi-pass membrane protein</topology>
    </subcellularLocation>
</comment>
<accession>A0A1G6BX88</accession>
<organism evidence="9 10">
    <name type="scientific">Bauldia litoralis</name>
    <dbReference type="NCBI Taxonomy" id="665467"/>
    <lineage>
        <taxon>Bacteria</taxon>
        <taxon>Pseudomonadati</taxon>
        <taxon>Pseudomonadota</taxon>
        <taxon>Alphaproteobacteria</taxon>
        <taxon>Hyphomicrobiales</taxon>
        <taxon>Kaistiaceae</taxon>
        <taxon>Bauldia</taxon>
    </lineage>
</organism>
<dbReference type="GO" id="GO:0005886">
    <property type="term" value="C:plasma membrane"/>
    <property type="evidence" value="ECO:0007669"/>
    <property type="project" value="UniProtKB-SubCell"/>
</dbReference>
<feature type="domain" description="ABC transmembrane type-1" evidence="8">
    <location>
        <begin position="94"/>
        <end position="283"/>
    </location>
</feature>
<dbReference type="EMBL" id="FMXQ01000003">
    <property type="protein sequence ID" value="SDB25211.1"/>
    <property type="molecule type" value="Genomic_DNA"/>
</dbReference>
<keyword evidence="5 7" id="KW-1133">Transmembrane helix</keyword>
<feature type="transmembrane region" description="Helical" evidence="7">
    <location>
        <begin position="160"/>
        <end position="182"/>
    </location>
</feature>
<comment type="similarity">
    <text evidence="7">Belongs to the binding-protein-dependent transport system permease family.</text>
</comment>
<dbReference type="Proteomes" id="UP000199071">
    <property type="component" value="Unassembled WGS sequence"/>
</dbReference>
<evidence type="ECO:0000313" key="9">
    <source>
        <dbReference type="EMBL" id="SDB25211.1"/>
    </source>
</evidence>
<sequence length="297" mass="31228">MAELSGAVPDYDHEIVPPGRRAHFWRRVAFTPNGAFGLAVVIVLIASAGLADLITPYSPIKMGVGPRFLPPNGAYLLGTDEFGRDLFTRIVYGSRLTLMIGAIAVGISLTVGILVGLIAAYRGGWTETILMRGTDVLFSFTETLIALACVAVLGPSLKNAMIAVGIAGIPFYARTCYSAALVERSKPYFEATIAAGAGPLRLLFLHLLPNVLPTMIVVATLGLSAAILAAAGLSFLGLGAQPPDPEWGAMLSGARDYFNRAPYLMVIPGLAIAVTVLGFNLLGDAIRTALDPREGSE</sequence>
<dbReference type="InterPro" id="IPR050366">
    <property type="entry name" value="BP-dependent_transpt_permease"/>
</dbReference>
<evidence type="ECO:0000256" key="6">
    <source>
        <dbReference type="ARBA" id="ARBA00023136"/>
    </source>
</evidence>
<dbReference type="InterPro" id="IPR000515">
    <property type="entry name" value="MetI-like"/>
</dbReference>
<dbReference type="OrthoDB" id="9766870at2"/>
<keyword evidence="3" id="KW-1003">Cell membrane</keyword>
<evidence type="ECO:0000259" key="8">
    <source>
        <dbReference type="PROSITE" id="PS50928"/>
    </source>
</evidence>
<feature type="transmembrane region" description="Helical" evidence="7">
    <location>
        <begin position="34"/>
        <end position="54"/>
    </location>
</feature>
<dbReference type="PANTHER" id="PTHR43386:SF25">
    <property type="entry name" value="PEPTIDE ABC TRANSPORTER PERMEASE PROTEIN"/>
    <property type="match status" value="1"/>
</dbReference>
<keyword evidence="4 7" id="KW-0812">Transmembrane</keyword>
<protein>
    <submittedName>
        <fullName evidence="9">Peptide/nickel transport system permease protein</fullName>
    </submittedName>
</protein>
<proteinExistence type="inferred from homology"/>
<dbReference type="PROSITE" id="PS50928">
    <property type="entry name" value="ABC_TM1"/>
    <property type="match status" value="1"/>
</dbReference>
<dbReference type="Gene3D" id="1.10.3720.10">
    <property type="entry name" value="MetI-like"/>
    <property type="match status" value="1"/>
</dbReference>
<evidence type="ECO:0000256" key="1">
    <source>
        <dbReference type="ARBA" id="ARBA00004651"/>
    </source>
</evidence>
<gene>
    <name evidence="9" type="ORF">SAMN02982931_01958</name>
</gene>
<keyword evidence="2 7" id="KW-0813">Transport</keyword>
<keyword evidence="6 7" id="KW-0472">Membrane</keyword>
<evidence type="ECO:0000313" key="10">
    <source>
        <dbReference type="Proteomes" id="UP000199071"/>
    </source>
</evidence>
<dbReference type="Pfam" id="PF00528">
    <property type="entry name" value="BPD_transp_1"/>
    <property type="match status" value="1"/>
</dbReference>
<feature type="transmembrane region" description="Helical" evidence="7">
    <location>
        <begin position="136"/>
        <end position="153"/>
    </location>
</feature>
<dbReference type="AlphaFoldDB" id="A0A1G6BX88"/>
<evidence type="ECO:0000256" key="7">
    <source>
        <dbReference type="RuleBase" id="RU363032"/>
    </source>
</evidence>
<evidence type="ECO:0000256" key="5">
    <source>
        <dbReference type="ARBA" id="ARBA00022989"/>
    </source>
</evidence>
<feature type="transmembrane region" description="Helical" evidence="7">
    <location>
        <begin position="96"/>
        <end position="121"/>
    </location>
</feature>
<evidence type="ECO:0000256" key="4">
    <source>
        <dbReference type="ARBA" id="ARBA00022692"/>
    </source>
</evidence>
<dbReference type="CDD" id="cd06261">
    <property type="entry name" value="TM_PBP2"/>
    <property type="match status" value="1"/>
</dbReference>
<dbReference type="RefSeq" id="WP_090876216.1">
    <property type="nucleotide sequence ID" value="NZ_FMXQ01000003.1"/>
</dbReference>
<dbReference type="PANTHER" id="PTHR43386">
    <property type="entry name" value="OLIGOPEPTIDE TRANSPORT SYSTEM PERMEASE PROTEIN APPC"/>
    <property type="match status" value="1"/>
</dbReference>
<feature type="transmembrane region" description="Helical" evidence="7">
    <location>
        <begin position="261"/>
        <end position="283"/>
    </location>
</feature>
<dbReference type="SUPFAM" id="SSF161098">
    <property type="entry name" value="MetI-like"/>
    <property type="match status" value="1"/>
</dbReference>
<evidence type="ECO:0000256" key="2">
    <source>
        <dbReference type="ARBA" id="ARBA00022448"/>
    </source>
</evidence>
<dbReference type="STRING" id="665467.SAMN02982931_01958"/>
<dbReference type="InterPro" id="IPR035906">
    <property type="entry name" value="MetI-like_sf"/>
</dbReference>
<feature type="transmembrane region" description="Helical" evidence="7">
    <location>
        <begin position="215"/>
        <end position="241"/>
    </location>
</feature>
<name>A0A1G6BX88_9HYPH</name>
<dbReference type="GO" id="GO:0055085">
    <property type="term" value="P:transmembrane transport"/>
    <property type="evidence" value="ECO:0007669"/>
    <property type="project" value="InterPro"/>
</dbReference>
<reference evidence="9 10" key="1">
    <citation type="submission" date="2016-10" db="EMBL/GenBank/DDBJ databases">
        <authorList>
            <person name="de Groot N.N."/>
        </authorList>
    </citation>
    <scope>NUCLEOTIDE SEQUENCE [LARGE SCALE GENOMIC DNA]</scope>
    <source>
        <strain evidence="9 10">ATCC 35022</strain>
    </source>
</reference>